<dbReference type="GO" id="GO:0097367">
    <property type="term" value="F:carbohydrate derivative binding"/>
    <property type="evidence" value="ECO:0007669"/>
    <property type="project" value="InterPro"/>
</dbReference>
<dbReference type="OrthoDB" id="2737584at2"/>
<dbReference type="InterPro" id="IPR019676">
    <property type="entry name" value="DUF2529"/>
</dbReference>
<accession>A0A1H8H965</accession>
<evidence type="ECO:0000313" key="3">
    <source>
        <dbReference type="Proteomes" id="UP000198553"/>
    </source>
</evidence>
<reference evidence="3" key="1">
    <citation type="submission" date="2016-10" db="EMBL/GenBank/DDBJ databases">
        <authorList>
            <person name="Varghese N."/>
            <person name="Submissions S."/>
        </authorList>
    </citation>
    <scope>NUCLEOTIDE SEQUENCE [LARGE SCALE GENOMIC DNA]</scope>
    <source>
        <strain evidence="3">B48,IBRC-M 10115,DSM 25386,CECT 8001</strain>
    </source>
</reference>
<dbReference type="Gene3D" id="3.40.50.10490">
    <property type="entry name" value="Glucose-6-phosphate isomerase like protein, domain 1"/>
    <property type="match status" value="1"/>
</dbReference>
<name>A0A1H8H965_9BACI</name>
<evidence type="ECO:0000313" key="2">
    <source>
        <dbReference type="EMBL" id="SEN52665.1"/>
    </source>
</evidence>
<dbReference type="SUPFAM" id="SSF53697">
    <property type="entry name" value="SIS domain"/>
    <property type="match status" value="1"/>
</dbReference>
<proteinExistence type="predicted"/>
<dbReference type="EMBL" id="FOBW01000014">
    <property type="protein sequence ID" value="SEN52665.1"/>
    <property type="molecule type" value="Genomic_DNA"/>
</dbReference>
<evidence type="ECO:0000259" key="1">
    <source>
        <dbReference type="Pfam" id="PF10740"/>
    </source>
</evidence>
<dbReference type="InterPro" id="IPR046348">
    <property type="entry name" value="SIS_dom_sf"/>
</dbReference>
<feature type="domain" description="DUF2529" evidence="1">
    <location>
        <begin position="1"/>
        <end position="170"/>
    </location>
</feature>
<dbReference type="STRING" id="930146.SAMN05192533_114121"/>
<gene>
    <name evidence="2" type="ORF">SAMN05192533_114121</name>
</gene>
<sequence>MLKMFTTQVTGLFNRLLEKEEFAIEDSARLLAQAAAGEGSIYIYGSAEMNAIPYEATEGAEPLNGAVRLQSAEQVSKLTPADRVLIFARQSTDTEAVAIAEELIKKDLSFVAVSTIIDDGGLDALADVHIDLRIKKGMLPDENGERFGQPTSMAALFIYYGIKFTIDEMMAEYEE</sequence>
<dbReference type="AlphaFoldDB" id="A0A1H8H965"/>
<keyword evidence="3" id="KW-1185">Reference proteome</keyword>
<dbReference type="Proteomes" id="UP000198553">
    <property type="component" value="Unassembled WGS sequence"/>
</dbReference>
<dbReference type="Pfam" id="PF10740">
    <property type="entry name" value="DUF2529"/>
    <property type="match status" value="1"/>
</dbReference>
<protein>
    <recommendedName>
        <fullName evidence="1">DUF2529 domain-containing protein</fullName>
    </recommendedName>
</protein>
<organism evidence="2 3">
    <name type="scientific">Mesobacillus persicus</name>
    <dbReference type="NCBI Taxonomy" id="930146"/>
    <lineage>
        <taxon>Bacteria</taxon>
        <taxon>Bacillati</taxon>
        <taxon>Bacillota</taxon>
        <taxon>Bacilli</taxon>
        <taxon>Bacillales</taxon>
        <taxon>Bacillaceae</taxon>
        <taxon>Mesobacillus</taxon>
    </lineage>
</organism>
<dbReference type="GO" id="GO:1901135">
    <property type="term" value="P:carbohydrate derivative metabolic process"/>
    <property type="evidence" value="ECO:0007669"/>
    <property type="project" value="InterPro"/>
</dbReference>